<dbReference type="EMBL" id="JBHTMX010000003">
    <property type="protein sequence ID" value="MFD1330623.1"/>
    <property type="molecule type" value="Genomic_DNA"/>
</dbReference>
<proteinExistence type="predicted"/>
<name>A0ABW3Z375_9HYPH</name>
<comment type="caution">
    <text evidence="2">The sequence shown here is derived from an EMBL/GenBank/DDBJ whole genome shotgun (WGS) entry which is preliminary data.</text>
</comment>
<evidence type="ECO:0000259" key="1">
    <source>
        <dbReference type="Pfam" id="PF01609"/>
    </source>
</evidence>
<evidence type="ECO:0000313" key="2">
    <source>
        <dbReference type="EMBL" id="MFD1330623.1"/>
    </source>
</evidence>
<gene>
    <name evidence="2" type="ORF">ACFQ4O_01260</name>
</gene>
<feature type="domain" description="Transposase IS4-like" evidence="1">
    <location>
        <begin position="25"/>
        <end position="140"/>
    </location>
</feature>
<dbReference type="Pfam" id="PF01609">
    <property type="entry name" value="DDE_Tnp_1"/>
    <property type="match status" value="1"/>
</dbReference>
<evidence type="ECO:0000313" key="3">
    <source>
        <dbReference type="Proteomes" id="UP001597171"/>
    </source>
</evidence>
<dbReference type="InterPro" id="IPR002559">
    <property type="entry name" value="Transposase_11"/>
</dbReference>
<dbReference type="RefSeq" id="WP_378773791.1">
    <property type="nucleotide sequence ID" value="NZ_JBHTMX010000003.1"/>
</dbReference>
<dbReference type="Proteomes" id="UP001597171">
    <property type="component" value="Unassembled WGS sequence"/>
</dbReference>
<protein>
    <submittedName>
        <fullName evidence="2">Transposase</fullName>
    </submittedName>
</protein>
<keyword evidence="3" id="KW-1185">Reference proteome</keyword>
<sequence>MCRLTSPDASVFCSAAGGKGERSQTFGRSRGGRTTKIHARMDRLGRPIGFLRTGNQAADGAAVAPLPAYLPAAHMLHGDKGYDSDAIQRQVKAAGVAPNIPPKRNRRWEPRVSPALYRARNAIGRMFRRLKDLRRVATRHDAPLGELPRRRPHRRQRQRLVGRPGYNLRLVEYQIRIPIFFAENEISSLFSESARVYFEYILIIYDCRLKITPLTCRTQIWPA</sequence>
<organism evidence="2 3">
    <name type="scientific">Methylopila musalis</name>
    <dbReference type="NCBI Taxonomy" id="1134781"/>
    <lineage>
        <taxon>Bacteria</taxon>
        <taxon>Pseudomonadati</taxon>
        <taxon>Pseudomonadota</taxon>
        <taxon>Alphaproteobacteria</taxon>
        <taxon>Hyphomicrobiales</taxon>
        <taxon>Methylopilaceae</taxon>
        <taxon>Methylopila</taxon>
    </lineage>
</organism>
<dbReference type="PANTHER" id="PTHR30007:SF1">
    <property type="entry name" value="BLR1914 PROTEIN"/>
    <property type="match status" value="1"/>
</dbReference>
<dbReference type="PANTHER" id="PTHR30007">
    <property type="entry name" value="PHP DOMAIN PROTEIN"/>
    <property type="match status" value="1"/>
</dbReference>
<reference evidence="3" key="1">
    <citation type="journal article" date="2019" name="Int. J. Syst. Evol. Microbiol.">
        <title>The Global Catalogue of Microorganisms (GCM) 10K type strain sequencing project: providing services to taxonomists for standard genome sequencing and annotation.</title>
        <authorList>
            <consortium name="The Broad Institute Genomics Platform"/>
            <consortium name="The Broad Institute Genome Sequencing Center for Infectious Disease"/>
            <person name="Wu L."/>
            <person name="Ma J."/>
        </authorList>
    </citation>
    <scope>NUCLEOTIDE SEQUENCE [LARGE SCALE GENOMIC DNA]</scope>
    <source>
        <strain evidence="3">CCUG 61696</strain>
    </source>
</reference>
<accession>A0ABW3Z375</accession>